<keyword evidence="3 7" id="KW-0489">Methyltransferase</keyword>
<proteinExistence type="predicted"/>
<sequence>MSRRLTLALDQGGLTLPGDGPVVIMRPAPDFDLSALPDDRVRIEQPFKPYFDQFEARGLTCATGGTQDCAAAIVCLPRSRTLARAMVLQACQRSGGGPVIVDGARTDGVDGLLREIRSRAPILGQMSKAHGRIFWFDALPGLFADWQPPETLNDSGFVTTPGVFSADGIDPGSKLLADTLPNLSGRHVADLGAGWGYLGHRLLADKGIETLDLVEAGSDALDCARRNVTDPRARFHWADATAWKPDHRIDAVVTNPPFHTGRAADPALGQAFVAAAARILAPSGHLWLVANRHLPYEATLAERFTMVSEVAGDNRFKVLQGSRPRR</sequence>
<evidence type="ECO:0000256" key="3">
    <source>
        <dbReference type="ARBA" id="ARBA00022603"/>
    </source>
</evidence>
<dbReference type="PANTHER" id="PTHR47816:SF4">
    <property type="entry name" value="RIBOSOMAL RNA SMALL SUBUNIT METHYLTRANSFERASE C"/>
    <property type="match status" value="1"/>
</dbReference>
<dbReference type="KEGG" id="thas:C6Y53_10000"/>
<accession>A0A2S0MQ27</accession>
<dbReference type="CDD" id="cd02440">
    <property type="entry name" value="AdoMet_MTases"/>
    <property type="match status" value="1"/>
</dbReference>
<feature type="domain" description="Methyltransferase small" evidence="6">
    <location>
        <begin position="157"/>
        <end position="320"/>
    </location>
</feature>
<evidence type="ECO:0000256" key="5">
    <source>
        <dbReference type="ARBA" id="ARBA00022691"/>
    </source>
</evidence>
<gene>
    <name evidence="7" type="ORF">C6Y53_10000</name>
</gene>
<dbReference type="SUPFAM" id="SSF53335">
    <property type="entry name" value="S-adenosyl-L-methionine-dependent methyltransferases"/>
    <property type="match status" value="1"/>
</dbReference>
<dbReference type="GO" id="GO:0003676">
    <property type="term" value="F:nucleic acid binding"/>
    <property type="evidence" value="ECO:0007669"/>
    <property type="project" value="InterPro"/>
</dbReference>
<keyword evidence="5" id="KW-0949">S-adenosyl-L-methionine</keyword>
<dbReference type="EMBL" id="CP027665">
    <property type="protein sequence ID" value="AVO38000.1"/>
    <property type="molecule type" value="Genomic_DNA"/>
</dbReference>
<keyword evidence="8" id="KW-1185">Reference proteome</keyword>
<keyword evidence="4 7" id="KW-0808">Transferase</keyword>
<organism evidence="7 8">
    <name type="scientific">Pukyongiella litopenaei</name>
    <dbReference type="NCBI Taxonomy" id="2605946"/>
    <lineage>
        <taxon>Bacteria</taxon>
        <taxon>Pseudomonadati</taxon>
        <taxon>Pseudomonadota</taxon>
        <taxon>Alphaproteobacteria</taxon>
        <taxon>Rhodobacterales</taxon>
        <taxon>Paracoccaceae</taxon>
        <taxon>Pukyongiella</taxon>
    </lineage>
</organism>
<evidence type="ECO:0000259" key="6">
    <source>
        <dbReference type="Pfam" id="PF05175"/>
    </source>
</evidence>
<evidence type="ECO:0000256" key="2">
    <source>
        <dbReference type="ARBA" id="ARBA00022552"/>
    </source>
</evidence>
<dbReference type="InterPro" id="IPR029063">
    <property type="entry name" value="SAM-dependent_MTases_sf"/>
</dbReference>
<dbReference type="InterPro" id="IPR007848">
    <property type="entry name" value="Small_mtfrase_dom"/>
</dbReference>
<dbReference type="InterPro" id="IPR002052">
    <property type="entry name" value="DNA_methylase_N6_adenine_CS"/>
</dbReference>
<dbReference type="PROSITE" id="PS00092">
    <property type="entry name" value="N6_MTASE"/>
    <property type="match status" value="1"/>
</dbReference>
<evidence type="ECO:0000313" key="8">
    <source>
        <dbReference type="Proteomes" id="UP000237655"/>
    </source>
</evidence>
<reference evidence="8" key="1">
    <citation type="submission" date="2018-03" db="EMBL/GenBank/DDBJ databases">
        <title>Genomic analysis of the strain SH-1 isolated from shrimp intestine.</title>
        <authorList>
            <person name="Kim Y.-S."/>
            <person name="Kim S.-E."/>
            <person name="Kim K.-H."/>
        </authorList>
    </citation>
    <scope>NUCLEOTIDE SEQUENCE [LARGE SCALE GENOMIC DNA]</scope>
    <source>
        <strain evidence="8">SH-1</strain>
    </source>
</reference>
<dbReference type="InterPro" id="IPR046977">
    <property type="entry name" value="RsmC/RlmG"/>
</dbReference>
<dbReference type="Proteomes" id="UP000237655">
    <property type="component" value="Chromosome"/>
</dbReference>
<dbReference type="PANTHER" id="PTHR47816">
    <property type="entry name" value="RIBOSOMAL RNA SMALL SUBUNIT METHYLTRANSFERASE C"/>
    <property type="match status" value="1"/>
</dbReference>
<evidence type="ECO:0000313" key="7">
    <source>
        <dbReference type="EMBL" id="AVO38000.1"/>
    </source>
</evidence>
<dbReference type="GO" id="GO:0032259">
    <property type="term" value="P:methylation"/>
    <property type="evidence" value="ECO:0007669"/>
    <property type="project" value="UniProtKB-KW"/>
</dbReference>
<dbReference type="GO" id="GO:0006364">
    <property type="term" value="P:rRNA processing"/>
    <property type="evidence" value="ECO:0007669"/>
    <property type="project" value="UniProtKB-KW"/>
</dbReference>
<dbReference type="AlphaFoldDB" id="A0A2S0MQ27"/>
<evidence type="ECO:0000256" key="4">
    <source>
        <dbReference type="ARBA" id="ARBA00022679"/>
    </source>
</evidence>
<name>A0A2S0MQ27_9RHOB</name>
<keyword evidence="1" id="KW-0963">Cytoplasm</keyword>
<keyword evidence="2" id="KW-0698">rRNA processing</keyword>
<protein>
    <submittedName>
        <fullName evidence="7">Class I SAM-dependent methyltransferase</fullName>
    </submittedName>
</protein>
<dbReference type="Gene3D" id="3.40.50.150">
    <property type="entry name" value="Vaccinia Virus protein VP39"/>
    <property type="match status" value="1"/>
</dbReference>
<dbReference type="Pfam" id="PF05175">
    <property type="entry name" value="MTS"/>
    <property type="match status" value="1"/>
</dbReference>
<dbReference type="GO" id="GO:0008757">
    <property type="term" value="F:S-adenosylmethionine-dependent methyltransferase activity"/>
    <property type="evidence" value="ECO:0007669"/>
    <property type="project" value="InterPro"/>
</dbReference>
<evidence type="ECO:0000256" key="1">
    <source>
        <dbReference type="ARBA" id="ARBA00022490"/>
    </source>
</evidence>
<dbReference type="GO" id="GO:0008170">
    <property type="term" value="F:N-methyltransferase activity"/>
    <property type="evidence" value="ECO:0007669"/>
    <property type="project" value="UniProtKB-ARBA"/>
</dbReference>
<dbReference type="RefSeq" id="WP_106472318.1">
    <property type="nucleotide sequence ID" value="NZ_CP027665.1"/>
</dbReference>